<reference evidence="2" key="1">
    <citation type="submission" date="2011-07" db="EMBL/GenBank/DDBJ databases">
        <title>Divergent evolution of antigenic variation in African trypanosomes.</title>
        <authorList>
            <person name="Jackson A.P."/>
            <person name="Berry A."/>
            <person name="Allison H.C."/>
            <person name="Burton P."/>
            <person name="Anderson J."/>
            <person name="Aslett M."/>
            <person name="Brown R."/>
            <person name="Corton N."/>
            <person name="Harris D."/>
            <person name="Hauser H."/>
            <person name="Gamble J."/>
            <person name="Gilderthorp R."/>
            <person name="McQuillan J."/>
            <person name="Quail M.A."/>
            <person name="Sanders M."/>
            <person name="Van Tonder A."/>
            <person name="Ginger M.L."/>
            <person name="Donelson J.E."/>
            <person name="Field M.C."/>
            <person name="Barry J.D."/>
            <person name="Berriman M."/>
            <person name="Hertz-Fowler C."/>
        </authorList>
    </citation>
    <scope>NUCLEOTIDE SEQUENCE [LARGE SCALE GENOMIC DNA]</scope>
    <source>
        <strain evidence="2">IL3000</strain>
    </source>
</reference>
<dbReference type="Proteomes" id="UP000000702">
    <property type="component" value="Unassembled WGS sequence"/>
</dbReference>
<comment type="caution">
    <text evidence="1">The sequence shown here is derived from an EMBL/GenBank/DDBJ whole genome shotgun (WGS) entry which is preliminary data.</text>
</comment>
<dbReference type="VEuPathDB" id="TriTrypDB:TcIL3000_0_58860"/>
<evidence type="ECO:0000313" key="1">
    <source>
        <dbReference type="EMBL" id="CCD15359.1"/>
    </source>
</evidence>
<reference evidence="1 2" key="2">
    <citation type="journal article" date="2012" name="Proc. Natl. Acad. Sci. U.S.A.">
        <title>Antigenic diversity is generated by distinct evolutionary mechanisms in African trypanosome species.</title>
        <authorList>
            <person name="Jackson A.P."/>
            <person name="Berry A."/>
            <person name="Aslett M."/>
            <person name="Allison H.C."/>
            <person name="Burton P."/>
            <person name="Vavrova-Anderson J."/>
            <person name="Brown R."/>
            <person name="Browne H."/>
            <person name="Corton N."/>
            <person name="Hauser H."/>
            <person name="Gamble J."/>
            <person name="Gilderthorp R."/>
            <person name="Marcello L."/>
            <person name="McQuillan J."/>
            <person name="Otto T.D."/>
            <person name="Quail M.A."/>
            <person name="Sanders M.J."/>
            <person name="van Tonder A."/>
            <person name="Ginger M.L."/>
            <person name="Field M.C."/>
            <person name="Barry J.D."/>
            <person name="Hertz-Fowler C."/>
            <person name="Berriman M."/>
        </authorList>
    </citation>
    <scope>NUCLEOTIDE SEQUENCE [LARGE SCALE GENOMIC DNA]</scope>
    <source>
        <strain evidence="1 2">IL3000</strain>
    </source>
</reference>
<protein>
    <submittedName>
        <fullName evidence="1">WGS project CAEQ00000000 data, annotated contig 2374</fullName>
    </submittedName>
</protein>
<dbReference type="InterPro" id="IPR016024">
    <property type="entry name" value="ARM-type_fold"/>
</dbReference>
<keyword evidence="2" id="KW-1185">Reference proteome</keyword>
<gene>
    <name evidence="1" type="ORF">TCIL3000_0_58860</name>
</gene>
<name>F9WDK5_TRYCI</name>
<sequence>MEGGATLGMDALPKLVNGVASVAVGTLGKALDGNACASCLQALQRLEAFAHSTGEGVWEPTPSTVTAMTDFMELVLQVAGSEPPSCVLMHAWIATMNALLQHSSPVVINASTHAKRLWESAQRQLETCGGPGGDAALATTLTLLRVILLHQPVFIECTPKTHLPSLTRTPGVLSRVAAVQLVPFLVLASPSHHQASTQQRSTLAWPWFEYLRKAVLCTVPPIRENGVRALRHLLQNGIGLDAANVSDLLEVFVSMLANDDIGGSLEGELSFVIGRLLATLQCQGGWVHFCAATAKGSTRITKLLFDPTKMNPGMQRILSGAIGELLLLFSSIKTSSVEKTIQCAFDWMLQVADTQDESLLMANMAAAALGHWARATCADTHRGAIVQRLTAFLDTNCSDTTVHASLLSLETVVPMVVEIEEYAPTLWSELLRQASRNSAIKLITSRVMSRMAEHSRWCQRALLRYIFTSCCSSNPATGAAAYLSMMPLMTMHVCALTDLPDVILRQPCVLGAVLSGVVRLSVDDSHDALADVFHWCVEYFSRLSRLLIVHQRQSLPTTVTKSVRATLRTFLGALVSGSPTAEEAWAVAPAHAQATAAACELLPLLEPGDTELKLVVALLETLDNLITPVAVPLVRDAVYKLLGSLPWETCRDAAGKRRVVVLALEDLSEAIRLGVPCEAEGPNVVSKDNGNNSPAGVTGIRLCDAELVPCEPAARLLGERGWLGTVPTQDLAPRLARSAVQLIATAATAKAEENGGEDCLLRCILENLRQWRHMAVDYSAVLAWNILCCLDAITAAISSNPGASTVLTGIADVNSKDGWFVFLSTNWLGHEVWAVRLLAARVLARLALATDSVDSFTSATVNETDMIPTRISGALIALGLMHGSALDNEGENAESVNKSSTSVIAMSFVTRIISQYGLCGGDEALMVVSSALMALIRLSYRQKSMVYSAIRITVAPRLLVYNEPNTQEKVSPIHPLITTLLLELVTRLSLHKGTRDCSVMTAFSVAVVSYAAAAAATSVAMTISPGRKSATLVSECGHSVAMSDAVAAAVLEVIQNSVQDVAQPLKNKSAPADVDSTGRDSYVVDPVILQNRSMQIVGNVVYVGDMVSRAAARLALACYGVTDKSSARPQQLFRLVEIVDAAGSAETRNLWTRVMGMVVNCVWRDPCEREACLQTMGVIMRAKPVHLHEAADDEQQEGEACAYGGVKDNYDGEVGGASLAGTKNNSGTHVVTSDAPSKVAVLTILSGTLEEGPCQMDLKDDILPVFLQLFFGSIALVEVSPCLVQPAADALRLLLRKYGDNTTDAGTPFLQPWKAMLVSGMVHVVERCGFCSDIGTAIAEEFFACNVADDSSARRIVSALTELTADLRKLDSMHADVSHGGRGRVALSIAKCCATACNDEGTVKSTAPRWPQALKRAYGFLALPETQAVVALMCSQLVAAMALAHKYEPPQEVVSTPLDTCTYVTPSAVIELLLQIRNAACQVDDAVRNATGYLIVILLAAKVEEVVVPRPTLGGVSLQQVRALVPLLPPAKCETLVDTVLTLLPTVLVKEISMNEGERMGELMEIAAAAAAVVINANAGSVHVPGERSSAVRDTRRGQAEQLMSRLVAERHRMLTVSLAPLIVAVFSDCSAECLVEVLSYVNIDTLLGNENTAALSTQICLRFPPEELRAIAHANHCAFFLALRHDTTTSALKLLDRPDISPTTLSYVAEALMLVKTPMLLANYIKPLVRHSTRVCGVFLSAYTAIKRPQRQHDLSPFAENILLGCIGADESEEQAQSEFQGRAGGTDDVAVRVAFFVKCLICLSHLYGGARVFLSRHPKVCAVLMEHVVKKHANELKNVIQSLQEGDTAVLREVMQLQGAVAQQQFSTSEPIAAPAPQRLKINLSSFT</sequence>
<accession>F9WDK5</accession>
<dbReference type="OMA" id="FHWCVEY"/>
<evidence type="ECO:0000313" key="2">
    <source>
        <dbReference type="Proteomes" id="UP000000702"/>
    </source>
</evidence>
<proteinExistence type="predicted"/>
<organism evidence="1 2">
    <name type="scientific">Trypanosoma congolense (strain IL3000)</name>
    <dbReference type="NCBI Taxonomy" id="1068625"/>
    <lineage>
        <taxon>Eukaryota</taxon>
        <taxon>Discoba</taxon>
        <taxon>Euglenozoa</taxon>
        <taxon>Kinetoplastea</taxon>
        <taxon>Metakinetoplastina</taxon>
        <taxon>Trypanosomatida</taxon>
        <taxon>Trypanosomatidae</taxon>
        <taxon>Trypanosoma</taxon>
        <taxon>Nannomonas</taxon>
    </lineage>
</organism>
<dbReference type="EMBL" id="CAEQ01001880">
    <property type="protein sequence ID" value="CCD15359.1"/>
    <property type="molecule type" value="Genomic_DNA"/>
</dbReference>
<dbReference type="SUPFAM" id="SSF48371">
    <property type="entry name" value="ARM repeat"/>
    <property type="match status" value="2"/>
</dbReference>